<dbReference type="SUPFAM" id="SSF56112">
    <property type="entry name" value="Protein kinase-like (PK-like)"/>
    <property type="match status" value="1"/>
</dbReference>
<protein>
    <submittedName>
        <fullName evidence="3">SCY1-like protein 2</fullName>
    </submittedName>
</protein>
<dbReference type="InterPro" id="IPR051177">
    <property type="entry name" value="CIK-Related_Protein"/>
</dbReference>
<feature type="domain" description="Protein kinase" evidence="2">
    <location>
        <begin position="30"/>
        <end position="226"/>
    </location>
</feature>
<gene>
    <name evidence="3" type="ORF">B4U80_09795</name>
</gene>
<dbReference type="VEuPathDB" id="VectorBase:LDEU001375"/>
<comment type="similarity">
    <text evidence="1">Belongs to the protein kinase superfamily.</text>
</comment>
<keyword evidence="4" id="KW-1185">Reference proteome</keyword>
<dbReference type="InterPro" id="IPR011009">
    <property type="entry name" value="Kinase-like_dom_sf"/>
</dbReference>
<sequence length="226" mass="25944">MFAKLKVNQSTANTGAVPQPFESNPITDYFEIGKQIGSAGPELAWKVYEAVRRSDDKEASVFFFDKKWADKFGKSSVKRREIIIDVLKRGAQQMDRFRHPKILQMYHKVEETNENLAFAAEPVIGSLANILGYLEDRLRQGVPSSLREYTFLEFEIKYGLIQITEALLYLHYYCKLIHRNISPQSVLVNKRGTWKLAGLEFTERCANGDIMVSLIPVFVSFIDRVI</sequence>
<name>A0A443ST18_9ACAR</name>
<evidence type="ECO:0000313" key="3">
    <source>
        <dbReference type="EMBL" id="RWS30665.1"/>
    </source>
</evidence>
<dbReference type="AlphaFoldDB" id="A0A443ST18"/>
<dbReference type="PANTHER" id="PTHR12984">
    <property type="entry name" value="SCY1-RELATED S/T PROTEIN KINASE-LIKE"/>
    <property type="match status" value="1"/>
</dbReference>
<dbReference type="EMBL" id="NCKV01000426">
    <property type="protein sequence ID" value="RWS30665.1"/>
    <property type="molecule type" value="Genomic_DNA"/>
</dbReference>
<dbReference type="OrthoDB" id="6514183at2759"/>
<dbReference type="GO" id="GO:0005524">
    <property type="term" value="F:ATP binding"/>
    <property type="evidence" value="ECO:0007669"/>
    <property type="project" value="InterPro"/>
</dbReference>
<dbReference type="Proteomes" id="UP000288716">
    <property type="component" value="Unassembled WGS sequence"/>
</dbReference>
<dbReference type="GO" id="GO:0004672">
    <property type="term" value="F:protein kinase activity"/>
    <property type="evidence" value="ECO:0007669"/>
    <property type="project" value="InterPro"/>
</dbReference>
<evidence type="ECO:0000259" key="2">
    <source>
        <dbReference type="PROSITE" id="PS50011"/>
    </source>
</evidence>
<dbReference type="PANTHER" id="PTHR12984:SF16">
    <property type="entry name" value="BLACK MATCH, ISOFORM H"/>
    <property type="match status" value="1"/>
</dbReference>
<evidence type="ECO:0000256" key="1">
    <source>
        <dbReference type="ARBA" id="ARBA00038349"/>
    </source>
</evidence>
<evidence type="ECO:0000313" key="4">
    <source>
        <dbReference type="Proteomes" id="UP000288716"/>
    </source>
</evidence>
<dbReference type="InterPro" id="IPR000719">
    <property type="entry name" value="Prot_kinase_dom"/>
</dbReference>
<dbReference type="Gene3D" id="1.10.510.10">
    <property type="entry name" value="Transferase(Phosphotransferase) domain 1"/>
    <property type="match status" value="1"/>
</dbReference>
<dbReference type="Gene3D" id="3.30.200.20">
    <property type="entry name" value="Phosphorylase Kinase, domain 1"/>
    <property type="match status" value="1"/>
</dbReference>
<proteinExistence type="inferred from homology"/>
<dbReference type="PROSITE" id="PS50011">
    <property type="entry name" value="PROTEIN_KINASE_DOM"/>
    <property type="match status" value="1"/>
</dbReference>
<reference evidence="3 4" key="1">
    <citation type="journal article" date="2018" name="Gigascience">
        <title>Genomes of trombidid mites reveal novel predicted allergens and laterally-transferred genes associated with secondary metabolism.</title>
        <authorList>
            <person name="Dong X."/>
            <person name="Chaisiri K."/>
            <person name="Xia D."/>
            <person name="Armstrong S.D."/>
            <person name="Fang Y."/>
            <person name="Donnelly M.J."/>
            <person name="Kadowaki T."/>
            <person name="McGarry J.W."/>
            <person name="Darby A.C."/>
            <person name="Makepeace B.L."/>
        </authorList>
    </citation>
    <scope>NUCLEOTIDE SEQUENCE [LARGE SCALE GENOMIC DNA]</scope>
    <source>
        <strain evidence="3">UoL-UT</strain>
    </source>
</reference>
<accession>A0A443ST18</accession>
<organism evidence="3 4">
    <name type="scientific">Leptotrombidium deliense</name>
    <dbReference type="NCBI Taxonomy" id="299467"/>
    <lineage>
        <taxon>Eukaryota</taxon>
        <taxon>Metazoa</taxon>
        <taxon>Ecdysozoa</taxon>
        <taxon>Arthropoda</taxon>
        <taxon>Chelicerata</taxon>
        <taxon>Arachnida</taxon>
        <taxon>Acari</taxon>
        <taxon>Acariformes</taxon>
        <taxon>Trombidiformes</taxon>
        <taxon>Prostigmata</taxon>
        <taxon>Anystina</taxon>
        <taxon>Parasitengona</taxon>
        <taxon>Trombiculoidea</taxon>
        <taxon>Trombiculidae</taxon>
        <taxon>Leptotrombidium</taxon>
    </lineage>
</organism>
<comment type="caution">
    <text evidence="3">The sequence shown here is derived from an EMBL/GenBank/DDBJ whole genome shotgun (WGS) entry which is preliminary data.</text>
</comment>
<dbReference type="Pfam" id="PF00069">
    <property type="entry name" value="Pkinase"/>
    <property type="match status" value="1"/>
</dbReference>